<dbReference type="InterPro" id="IPR036890">
    <property type="entry name" value="HATPase_C_sf"/>
</dbReference>
<evidence type="ECO:0000259" key="13">
    <source>
        <dbReference type="PROSITE" id="PS50885"/>
    </source>
</evidence>
<dbReference type="InterPro" id="IPR003660">
    <property type="entry name" value="HAMP_dom"/>
</dbReference>
<dbReference type="SUPFAM" id="SSF55874">
    <property type="entry name" value="ATPase domain of HSP90 chaperone/DNA topoisomerase II/histidine kinase"/>
    <property type="match status" value="1"/>
</dbReference>
<dbReference type="Gene3D" id="3.30.565.10">
    <property type="entry name" value="Histidine kinase-like ATPase, C-terminal domain"/>
    <property type="match status" value="1"/>
</dbReference>
<feature type="domain" description="HAMP" evidence="13">
    <location>
        <begin position="192"/>
        <end position="244"/>
    </location>
</feature>
<organism evidence="14 15">
    <name type="scientific">Thermovenabulum gondwanense</name>
    <dbReference type="NCBI Taxonomy" id="520767"/>
    <lineage>
        <taxon>Bacteria</taxon>
        <taxon>Bacillati</taxon>
        <taxon>Bacillota</taxon>
        <taxon>Clostridia</taxon>
        <taxon>Thermosediminibacterales</taxon>
        <taxon>Thermosediminibacteraceae</taxon>
        <taxon>Thermovenabulum</taxon>
    </lineage>
</organism>
<dbReference type="CDD" id="cd00082">
    <property type="entry name" value="HisKA"/>
    <property type="match status" value="1"/>
</dbReference>
<evidence type="ECO:0000256" key="9">
    <source>
        <dbReference type="ARBA" id="ARBA00023012"/>
    </source>
</evidence>
<evidence type="ECO:0000313" key="15">
    <source>
        <dbReference type="Proteomes" id="UP000075737"/>
    </source>
</evidence>
<dbReference type="GO" id="GO:0005886">
    <property type="term" value="C:plasma membrane"/>
    <property type="evidence" value="ECO:0007669"/>
    <property type="project" value="TreeGrafter"/>
</dbReference>
<evidence type="ECO:0000256" key="1">
    <source>
        <dbReference type="ARBA" id="ARBA00000085"/>
    </source>
</evidence>
<evidence type="ECO:0000256" key="6">
    <source>
        <dbReference type="ARBA" id="ARBA00022692"/>
    </source>
</evidence>
<dbReference type="PROSITE" id="PS50885">
    <property type="entry name" value="HAMP"/>
    <property type="match status" value="1"/>
</dbReference>
<dbReference type="OrthoDB" id="9796330at2"/>
<dbReference type="PRINTS" id="PR00344">
    <property type="entry name" value="BCTRLSENSOR"/>
</dbReference>
<dbReference type="InterPro" id="IPR050398">
    <property type="entry name" value="HssS/ArlS-like"/>
</dbReference>
<protein>
    <recommendedName>
        <fullName evidence="3">histidine kinase</fullName>
        <ecNumber evidence="3">2.7.13.3</ecNumber>
    </recommendedName>
</protein>
<comment type="caution">
    <text evidence="14">The sequence shown here is derived from an EMBL/GenBank/DDBJ whole genome shotgun (WGS) entry which is preliminary data.</text>
</comment>
<name>A0A162MZ07_9FIRM</name>
<evidence type="ECO:0000259" key="12">
    <source>
        <dbReference type="PROSITE" id="PS50109"/>
    </source>
</evidence>
<accession>A0A162MZ07</accession>
<dbReference type="AlphaFoldDB" id="A0A162MZ07"/>
<dbReference type="STRING" id="520767.ATZ99_00870"/>
<comment type="catalytic activity">
    <reaction evidence="1">
        <text>ATP + protein L-histidine = ADP + protein N-phospho-L-histidine.</text>
        <dbReference type="EC" id="2.7.13.3"/>
    </reaction>
</comment>
<evidence type="ECO:0000256" key="2">
    <source>
        <dbReference type="ARBA" id="ARBA00004141"/>
    </source>
</evidence>
<dbReference type="SMART" id="SM00387">
    <property type="entry name" value="HATPase_c"/>
    <property type="match status" value="1"/>
</dbReference>
<evidence type="ECO:0000256" key="11">
    <source>
        <dbReference type="SAM" id="Phobius"/>
    </source>
</evidence>
<dbReference type="CDD" id="cd06225">
    <property type="entry name" value="HAMP"/>
    <property type="match status" value="1"/>
</dbReference>
<dbReference type="InterPro" id="IPR003661">
    <property type="entry name" value="HisK_dim/P_dom"/>
</dbReference>
<dbReference type="SUPFAM" id="SSF47384">
    <property type="entry name" value="Homodimeric domain of signal transducing histidine kinase"/>
    <property type="match status" value="1"/>
</dbReference>
<dbReference type="InterPro" id="IPR003594">
    <property type="entry name" value="HATPase_dom"/>
</dbReference>
<evidence type="ECO:0000313" key="14">
    <source>
        <dbReference type="EMBL" id="KYO68578.1"/>
    </source>
</evidence>
<evidence type="ECO:0000256" key="5">
    <source>
        <dbReference type="ARBA" id="ARBA00022679"/>
    </source>
</evidence>
<dbReference type="GO" id="GO:0000155">
    <property type="term" value="F:phosphorelay sensor kinase activity"/>
    <property type="evidence" value="ECO:0007669"/>
    <property type="project" value="InterPro"/>
</dbReference>
<keyword evidence="7 14" id="KW-0418">Kinase</keyword>
<dbReference type="Gene3D" id="6.10.340.10">
    <property type="match status" value="1"/>
</dbReference>
<evidence type="ECO:0000256" key="4">
    <source>
        <dbReference type="ARBA" id="ARBA00022553"/>
    </source>
</evidence>
<keyword evidence="10 11" id="KW-0472">Membrane</keyword>
<evidence type="ECO:0000256" key="3">
    <source>
        <dbReference type="ARBA" id="ARBA00012438"/>
    </source>
</evidence>
<feature type="transmembrane region" description="Helical" evidence="11">
    <location>
        <begin position="12"/>
        <end position="37"/>
    </location>
</feature>
<feature type="domain" description="Histidine kinase" evidence="12">
    <location>
        <begin position="259"/>
        <end position="480"/>
    </location>
</feature>
<dbReference type="Pfam" id="PF00512">
    <property type="entry name" value="HisKA"/>
    <property type="match status" value="1"/>
</dbReference>
<dbReference type="CDD" id="cd00075">
    <property type="entry name" value="HATPase"/>
    <property type="match status" value="1"/>
</dbReference>
<sequence length="481" mass="55705">MMEKKPLKTQFVISFILILVFSFIATIATYFFGFVLYKKIEYKNMYPANYFEKKIPEIEEHIRKSGVSILSREGRAALEKIIPTEGISYQVMDKFGRRIYGTDEGLIIGDKDQLCRKINTTFSLKGKYIRLVPIIDQEGKIAGAVSLSYSLVPTYRSLFDKIWISFIFFAVIFSPFFYLILCTWMFSRIFYKNIVKPLNLLIQASEKIGEKNLDFFIDYDAPNELGRLCKAFNEMRGELEKSLILQWRMEQQRQEMLEALAHDLKTPASIIKGYAEALMEGDQQNSDKICRYLNIIKENTDKITTFVNKIRYVSELEFSDFNLEPEPVDIKVFILKKEEGYRLLSQKKNIKIYTNVCDTRHREALCLIDKEKLERILDNIVTNSIRFTPNSGRINIDVTIKDDRLYFLICDTGKGFSPKDLVHIFDRFYRGDSARNSEGEHMGLGLYIARKLVEAHGGTIKAFNRSEGGACVAFDISVCRN</sequence>
<dbReference type="FunFam" id="3.30.565.10:FF:000006">
    <property type="entry name" value="Sensor histidine kinase WalK"/>
    <property type="match status" value="1"/>
</dbReference>
<gene>
    <name evidence="14" type="primary">yycG_1</name>
    <name evidence="14" type="ORF">ATZ99_00870</name>
</gene>
<dbReference type="SUPFAM" id="SSF158472">
    <property type="entry name" value="HAMP domain-like"/>
    <property type="match status" value="1"/>
</dbReference>
<keyword evidence="6 11" id="KW-0812">Transmembrane</keyword>
<evidence type="ECO:0000256" key="10">
    <source>
        <dbReference type="ARBA" id="ARBA00023136"/>
    </source>
</evidence>
<keyword evidence="4" id="KW-0597">Phosphoprotein</keyword>
<evidence type="ECO:0000256" key="8">
    <source>
        <dbReference type="ARBA" id="ARBA00022989"/>
    </source>
</evidence>
<evidence type="ECO:0000256" key="7">
    <source>
        <dbReference type="ARBA" id="ARBA00022777"/>
    </source>
</evidence>
<dbReference type="Pfam" id="PF00672">
    <property type="entry name" value="HAMP"/>
    <property type="match status" value="1"/>
</dbReference>
<dbReference type="InterPro" id="IPR036097">
    <property type="entry name" value="HisK_dim/P_sf"/>
</dbReference>
<proteinExistence type="predicted"/>
<dbReference type="Pfam" id="PF02518">
    <property type="entry name" value="HATPase_c"/>
    <property type="match status" value="1"/>
</dbReference>
<dbReference type="PROSITE" id="PS50109">
    <property type="entry name" value="HIS_KIN"/>
    <property type="match status" value="1"/>
</dbReference>
<comment type="subcellular location">
    <subcellularLocation>
        <location evidence="2">Membrane</location>
        <topology evidence="2">Multi-pass membrane protein</topology>
    </subcellularLocation>
</comment>
<dbReference type="PATRIC" id="fig|520767.4.peg.90"/>
<keyword evidence="5 14" id="KW-0808">Transferase</keyword>
<dbReference type="EC" id="2.7.13.3" evidence="3"/>
<keyword evidence="9" id="KW-0902">Two-component regulatory system</keyword>
<dbReference type="SMART" id="SM00388">
    <property type="entry name" value="HisKA"/>
    <property type="match status" value="1"/>
</dbReference>
<dbReference type="Proteomes" id="UP000075737">
    <property type="component" value="Unassembled WGS sequence"/>
</dbReference>
<keyword evidence="15" id="KW-1185">Reference proteome</keyword>
<dbReference type="Gene3D" id="1.10.287.130">
    <property type="match status" value="1"/>
</dbReference>
<dbReference type="InterPro" id="IPR004358">
    <property type="entry name" value="Sig_transdc_His_kin-like_C"/>
</dbReference>
<dbReference type="EMBL" id="LOHZ01000015">
    <property type="protein sequence ID" value="KYO68578.1"/>
    <property type="molecule type" value="Genomic_DNA"/>
</dbReference>
<keyword evidence="8 11" id="KW-1133">Transmembrane helix</keyword>
<reference evidence="14 15" key="1">
    <citation type="submission" date="2015-12" db="EMBL/GenBank/DDBJ databases">
        <title>Draft genome of Thermovenabulum gondwanense isolated from a red thermophilic microbial mat colonisisng an outflow channel of a bore well.</title>
        <authorList>
            <person name="Patel B.K."/>
        </authorList>
    </citation>
    <scope>NUCLEOTIDE SEQUENCE [LARGE SCALE GENOMIC DNA]</scope>
    <source>
        <strain evidence="14 15">R270</strain>
    </source>
</reference>
<dbReference type="InterPro" id="IPR005467">
    <property type="entry name" value="His_kinase_dom"/>
</dbReference>
<dbReference type="SMART" id="SM00304">
    <property type="entry name" value="HAMP"/>
    <property type="match status" value="1"/>
</dbReference>
<dbReference type="RefSeq" id="WP_068747286.1">
    <property type="nucleotide sequence ID" value="NZ_LOHZ01000015.1"/>
</dbReference>
<dbReference type="PANTHER" id="PTHR45528">
    <property type="entry name" value="SENSOR HISTIDINE KINASE CPXA"/>
    <property type="match status" value="1"/>
</dbReference>
<dbReference type="PANTHER" id="PTHR45528:SF8">
    <property type="entry name" value="HISTIDINE KINASE"/>
    <property type="match status" value="1"/>
</dbReference>
<feature type="transmembrane region" description="Helical" evidence="11">
    <location>
        <begin position="162"/>
        <end position="186"/>
    </location>
</feature>